<evidence type="ECO:0000313" key="3">
    <source>
        <dbReference type="Proteomes" id="UP001549921"/>
    </source>
</evidence>
<evidence type="ECO:0000313" key="2">
    <source>
        <dbReference type="EMBL" id="KAL0832433.1"/>
    </source>
</evidence>
<feature type="compositionally biased region" description="Polar residues" evidence="1">
    <location>
        <begin position="86"/>
        <end position="95"/>
    </location>
</feature>
<proteinExistence type="predicted"/>
<gene>
    <name evidence="2" type="ORF">ABMA28_000666</name>
</gene>
<reference evidence="2 3" key="1">
    <citation type="submission" date="2024-06" db="EMBL/GenBank/DDBJ databases">
        <title>A chromosome-level genome assembly of beet webworm, Loxostege sticticalis.</title>
        <authorList>
            <person name="Zhang Y."/>
        </authorList>
    </citation>
    <scope>NUCLEOTIDE SEQUENCE [LARGE SCALE GENOMIC DNA]</scope>
    <source>
        <strain evidence="2">AQ028</strain>
        <tissue evidence="2">Male pupae</tissue>
    </source>
</reference>
<evidence type="ECO:0000256" key="1">
    <source>
        <dbReference type="SAM" id="MobiDB-lite"/>
    </source>
</evidence>
<name>A0ABD0T5T0_LOXSC</name>
<sequence>MTPLRCFPNCSLKEPQRVVASMSDTYRHSFGTDFVEQGSQPVRSTPDNDPAALLLNLQPQRASVSTCTDERHLPTQPRHRPRSARFATSAQYARQ</sequence>
<feature type="region of interest" description="Disordered" evidence="1">
    <location>
        <begin position="63"/>
        <end position="95"/>
    </location>
</feature>
<dbReference type="EMBL" id="JBEDNZ010000010">
    <property type="protein sequence ID" value="KAL0832433.1"/>
    <property type="molecule type" value="Genomic_DNA"/>
</dbReference>
<dbReference type="Proteomes" id="UP001549921">
    <property type="component" value="Unassembled WGS sequence"/>
</dbReference>
<protein>
    <submittedName>
        <fullName evidence="2">Uncharacterized protein</fullName>
    </submittedName>
</protein>
<comment type="caution">
    <text evidence="2">The sequence shown here is derived from an EMBL/GenBank/DDBJ whole genome shotgun (WGS) entry which is preliminary data.</text>
</comment>
<organism evidence="2 3">
    <name type="scientific">Loxostege sticticalis</name>
    <name type="common">Beet webworm moth</name>
    <dbReference type="NCBI Taxonomy" id="481309"/>
    <lineage>
        <taxon>Eukaryota</taxon>
        <taxon>Metazoa</taxon>
        <taxon>Ecdysozoa</taxon>
        <taxon>Arthropoda</taxon>
        <taxon>Hexapoda</taxon>
        <taxon>Insecta</taxon>
        <taxon>Pterygota</taxon>
        <taxon>Neoptera</taxon>
        <taxon>Endopterygota</taxon>
        <taxon>Lepidoptera</taxon>
        <taxon>Glossata</taxon>
        <taxon>Ditrysia</taxon>
        <taxon>Pyraloidea</taxon>
        <taxon>Crambidae</taxon>
        <taxon>Pyraustinae</taxon>
        <taxon>Loxostege</taxon>
    </lineage>
</organism>
<dbReference type="AlphaFoldDB" id="A0ABD0T5T0"/>
<accession>A0ABD0T5T0</accession>